<keyword evidence="2" id="KW-1185">Reference proteome</keyword>
<name>A0A511XP03_9PROT</name>
<evidence type="ECO:0000313" key="2">
    <source>
        <dbReference type="Proteomes" id="UP000321746"/>
    </source>
</evidence>
<reference evidence="1 2" key="1">
    <citation type="submission" date="2019-07" db="EMBL/GenBank/DDBJ databases">
        <title>Whole genome shotgun sequence of Acetobacter oeni NBRC 105207.</title>
        <authorList>
            <person name="Hosoyama A."/>
            <person name="Uohara A."/>
            <person name="Ohji S."/>
            <person name="Ichikawa N."/>
        </authorList>
    </citation>
    <scope>NUCLEOTIDE SEQUENCE [LARGE SCALE GENOMIC DNA]</scope>
    <source>
        <strain evidence="1 2">NBRC 105207</strain>
    </source>
</reference>
<evidence type="ECO:0000313" key="1">
    <source>
        <dbReference type="EMBL" id="GEN64667.1"/>
    </source>
</evidence>
<protein>
    <submittedName>
        <fullName evidence="1">Uncharacterized protein</fullName>
    </submittedName>
</protein>
<accession>A0A511XP03</accession>
<dbReference type="EMBL" id="BJYG01000049">
    <property type="protein sequence ID" value="GEN64667.1"/>
    <property type="molecule type" value="Genomic_DNA"/>
</dbReference>
<dbReference type="AlphaFoldDB" id="A0A511XP03"/>
<proteinExistence type="predicted"/>
<dbReference type="Proteomes" id="UP000321746">
    <property type="component" value="Unassembled WGS sequence"/>
</dbReference>
<gene>
    <name evidence="1" type="ORF">AOE01nite_28910</name>
</gene>
<dbReference type="RefSeq" id="WP_146891544.1">
    <property type="nucleotide sequence ID" value="NZ_BJYG01000049.1"/>
</dbReference>
<dbReference type="OrthoDB" id="8039031at2"/>
<comment type="caution">
    <text evidence="1">The sequence shown here is derived from an EMBL/GenBank/DDBJ whole genome shotgun (WGS) entry which is preliminary data.</text>
</comment>
<sequence length="72" mass="7719">MQHATLGDFVGTPLTQIMTVQQQAMGQSGSGGQDSAAASLPIPPEDEARIIGQMLERHYRQTLDEPVPEPGM</sequence>
<organism evidence="1 2">
    <name type="scientific">Acetobacter oeni</name>
    <dbReference type="NCBI Taxonomy" id="304077"/>
    <lineage>
        <taxon>Bacteria</taxon>
        <taxon>Pseudomonadati</taxon>
        <taxon>Pseudomonadota</taxon>
        <taxon>Alphaproteobacteria</taxon>
        <taxon>Acetobacterales</taxon>
        <taxon>Acetobacteraceae</taxon>
        <taxon>Acetobacter</taxon>
    </lineage>
</organism>